<dbReference type="AlphaFoldDB" id="A0A371GDX2"/>
<dbReference type="Proteomes" id="UP000257109">
    <property type="component" value="Unassembled WGS sequence"/>
</dbReference>
<feature type="non-terminal residue" evidence="1">
    <location>
        <position position="1"/>
    </location>
</feature>
<evidence type="ECO:0000313" key="2">
    <source>
        <dbReference type="Proteomes" id="UP000257109"/>
    </source>
</evidence>
<accession>A0A371GDX2</accession>
<protein>
    <submittedName>
        <fullName evidence="1">Uncharacterized protein</fullName>
    </submittedName>
</protein>
<proteinExistence type="predicted"/>
<sequence length="143" mass="16131">MQFNIFDAMRRPTEDHSLCSMDVIGELVEKYNQFDSDNNNMTILVEISNMFESAGSVMGDADSTHINGMLNCPNSGNLQIKVETDSTNLMSTLDPPLPKHLKYTYLDQDQQFPIIVANNLDQEQEEKLLTSFGNTRSQSGENF</sequence>
<dbReference type="EMBL" id="QJKJ01005867">
    <property type="protein sequence ID" value="RDX88706.1"/>
    <property type="molecule type" value="Genomic_DNA"/>
</dbReference>
<evidence type="ECO:0000313" key="1">
    <source>
        <dbReference type="EMBL" id="RDX88706.1"/>
    </source>
</evidence>
<reference evidence="1" key="1">
    <citation type="submission" date="2018-05" db="EMBL/GenBank/DDBJ databases">
        <title>Draft genome of Mucuna pruriens seed.</title>
        <authorList>
            <person name="Nnadi N.E."/>
            <person name="Vos R."/>
            <person name="Hasami M.H."/>
            <person name="Devisetty U.K."/>
            <person name="Aguiy J.C."/>
        </authorList>
    </citation>
    <scope>NUCLEOTIDE SEQUENCE [LARGE SCALE GENOMIC DNA]</scope>
    <source>
        <strain evidence="1">JCA_2017</strain>
    </source>
</reference>
<name>A0A371GDX2_MUCPR</name>
<comment type="caution">
    <text evidence="1">The sequence shown here is derived from an EMBL/GenBank/DDBJ whole genome shotgun (WGS) entry which is preliminary data.</text>
</comment>
<organism evidence="1 2">
    <name type="scientific">Mucuna pruriens</name>
    <name type="common">Velvet bean</name>
    <name type="synonym">Dolichos pruriens</name>
    <dbReference type="NCBI Taxonomy" id="157652"/>
    <lineage>
        <taxon>Eukaryota</taxon>
        <taxon>Viridiplantae</taxon>
        <taxon>Streptophyta</taxon>
        <taxon>Embryophyta</taxon>
        <taxon>Tracheophyta</taxon>
        <taxon>Spermatophyta</taxon>
        <taxon>Magnoliopsida</taxon>
        <taxon>eudicotyledons</taxon>
        <taxon>Gunneridae</taxon>
        <taxon>Pentapetalae</taxon>
        <taxon>rosids</taxon>
        <taxon>fabids</taxon>
        <taxon>Fabales</taxon>
        <taxon>Fabaceae</taxon>
        <taxon>Papilionoideae</taxon>
        <taxon>50 kb inversion clade</taxon>
        <taxon>NPAAA clade</taxon>
        <taxon>indigoferoid/millettioid clade</taxon>
        <taxon>Phaseoleae</taxon>
        <taxon>Mucuna</taxon>
    </lineage>
</organism>
<gene>
    <name evidence="1" type="ORF">CR513_29670</name>
</gene>
<keyword evidence="2" id="KW-1185">Reference proteome</keyword>